<name>A0A6P4YKJ7_BRABE</name>
<dbReference type="KEGG" id="bbel:109464974"/>
<evidence type="ECO:0000259" key="3">
    <source>
        <dbReference type="PROSITE" id="PS50222"/>
    </source>
</evidence>
<dbReference type="Pfam" id="PF15799">
    <property type="entry name" value="CCD48"/>
    <property type="match status" value="3"/>
</dbReference>
<dbReference type="GeneID" id="109464974"/>
<accession>A0A6P4YKJ7</accession>
<evidence type="ECO:0000256" key="1">
    <source>
        <dbReference type="SAM" id="Coils"/>
    </source>
</evidence>
<feature type="coiled-coil region" evidence="1">
    <location>
        <begin position="161"/>
        <end position="202"/>
    </location>
</feature>
<keyword evidence="4" id="KW-1185">Reference proteome</keyword>
<dbReference type="PROSITE" id="PS50222">
    <property type="entry name" value="EF_HAND_2"/>
    <property type="match status" value="1"/>
</dbReference>
<proteinExistence type="predicted"/>
<feature type="coiled-coil region" evidence="1">
    <location>
        <begin position="503"/>
        <end position="562"/>
    </location>
</feature>
<evidence type="ECO:0000313" key="4">
    <source>
        <dbReference type="Proteomes" id="UP000515135"/>
    </source>
</evidence>
<dbReference type="Proteomes" id="UP000515135">
    <property type="component" value="Unplaced"/>
</dbReference>
<organism evidence="4 5">
    <name type="scientific">Branchiostoma belcheri</name>
    <name type="common">Amphioxus</name>
    <dbReference type="NCBI Taxonomy" id="7741"/>
    <lineage>
        <taxon>Eukaryota</taxon>
        <taxon>Metazoa</taxon>
        <taxon>Chordata</taxon>
        <taxon>Cephalochordata</taxon>
        <taxon>Leptocardii</taxon>
        <taxon>Amphioxiformes</taxon>
        <taxon>Branchiostomatidae</taxon>
        <taxon>Branchiostoma</taxon>
    </lineage>
</organism>
<feature type="coiled-coil region" evidence="1">
    <location>
        <begin position="357"/>
        <end position="391"/>
    </location>
</feature>
<feature type="region of interest" description="Disordered" evidence="2">
    <location>
        <begin position="239"/>
        <end position="268"/>
    </location>
</feature>
<dbReference type="InterPro" id="IPR031601">
    <property type="entry name" value="CCD48"/>
</dbReference>
<dbReference type="OrthoDB" id="10054715at2759"/>
<gene>
    <name evidence="5" type="primary">LOC109464974</name>
</gene>
<feature type="domain" description="EF-hand" evidence="3">
    <location>
        <begin position="42"/>
        <end position="77"/>
    </location>
</feature>
<reference evidence="5" key="1">
    <citation type="submission" date="2025-08" db="UniProtKB">
        <authorList>
            <consortium name="RefSeq"/>
        </authorList>
    </citation>
    <scope>IDENTIFICATION</scope>
    <source>
        <tissue evidence="5">Gonad</tissue>
    </source>
</reference>
<dbReference type="InterPro" id="IPR002048">
    <property type="entry name" value="EF_hand_dom"/>
</dbReference>
<dbReference type="AlphaFoldDB" id="A0A6P4YKJ7"/>
<sequence length="650" mass="73629">MDFSSDCCGLPGRRTQWVVSALAHHYGFDRGVENEVVVLATGMDQYIQEIFHHLDEKASGTVEREDFEILCQILGLETRLSVFNDLPDTIDFRVFHSKLCEYFCTKTGSDTCRPHVCKDTELIETEIHVRSPTNRREVSLCPKCFCSKPTRERCLGRPVGQEKEEEGMETAEEHLEKARKRVVQLEEEADCLREVVEDLRGALQTSDARSLALQVALRKAHRHHPECCLRTGATVTSRRAERRGAAAGASRAARSRSADGRGYESWSLPRRGRTADRLRAARRDHREDDTEWLAGEVSRLIDTLPHSPREVGAMLRELKTIRAARDSQVGEAMAWAETLQEDLDGSRSALRDIQVLNESLVRQKQFIQGELEKARTALRFGLEKVRDLEAQATQVPLLQAKVMELQKQLDICRAGRGELASMKDQLTLEVGYHSDQSERRSPAGHSDVSTPDQSVSSGCSEEQLFRAVEGRAASDDGNAWVEKRGMEGMEEEEEEEDVQKMSMEKLAACVEQLRYRLKDAEGEKITVEEQLNEFKSEVLMELHEKSTDIDKMQLELRCLETERVRLSIIEEKLIDILAVMRTLRLMQISRRSMGKLVLDSVNSSEKPQQDGEGVKEFLSALYENLKHCDLLLSGQDCQHNTSNNLLAVYG</sequence>
<feature type="compositionally biased region" description="Polar residues" evidence="2">
    <location>
        <begin position="447"/>
        <end position="460"/>
    </location>
</feature>
<protein>
    <submittedName>
        <fullName evidence="5">EF-hand and coiled-coil domain-containing protein 1-like</fullName>
    </submittedName>
</protein>
<dbReference type="GO" id="GO:0005509">
    <property type="term" value="F:calcium ion binding"/>
    <property type="evidence" value="ECO:0007669"/>
    <property type="project" value="InterPro"/>
</dbReference>
<feature type="region of interest" description="Disordered" evidence="2">
    <location>
        <begin position="433"/>
        <end position="461"/>
    </location>
</feature>
<evidence type="ECO:0000256" key="2">
    <source>
        <dbReference type="SAM" id="MobiDB-lite"/>
    </source>
</evidence>
<dbReference type="RefSeq" id="XP_019617651.1">
    <property type="nucleotide sequence ID" value="XM_019762092.1"/>
</dbReference>
<evidence type="ECO:0000313" key="5">
    <source>
        <dbReference type="RefSeq" id="XP_019617651.1"/>
    </source>
</evidence>
<keyword evidence="1" id="KW-0175">Coiled coil</keyword>